<dbReference type="Proteomes" id="UP000237481">
    <property type="component" value="Unassembled WGS sequence"/>
</dbReference>
<feature type="region of interest" description="Disordered" evidence="1">
    <location>
        <begin position="126"/>
        <end position="177"/>
    </location>
</feature>
<evidence type="ECO:0000256" key="2">
    <source>
        <dbReference type="SAM" id="SignalP"/>
    </source>
</evidence>
<keyword evidence="2" id="KW-0732">Signal</keyword>
<accession>A0A2S4KNN5</accession>
<protein>
    <submittedName>
        <fullName evidence="3">Uncharacterized protein</fullName>
    </submittedName>
</protein>
<feature type="compositionally biased region" description="Low complexity" evidence="1">
    <location>
        <begin position="126"/>
        <end position="158"/>
    </location>
</feature>
<dbReference type="AlphaFoldDB" id="A0A2S4KNN5"/>
<dbReference type="OrthoDB" id="4928143at2759"/>
<evidence type="ECO:0000313" key="4">
    <source>
        <dbReference type="Proteomes" id="UP000237481"/>
    </source>
</evidence>
<feature type="signal peptide" evidence="2">
    <location>
        <begin position="1"/>
        <end position="20"/>
    </location>
</feature>
<name>A0A2S4KNN5_9HYPO</name>
<sequence length="221" mass="23014">MRGSVPLVAALSAYLSAAVALPQWGLLPRAASSDNQKPNYSVVPLEPGDDQPGNGGRGGGYGATDVAVVTQTITKTAEPSIITKTAEPKTITKTAEPNTITKFISVIDISGDGATTIAVTPAPAPARTVTVHQSSPVTTSSPPPRSSTSAKETTRTTTILPSGGVPSTNSTLSIMPTTTVPSTFSTITTTPQTSSSRTYDDGLWRTTYPPWNGTMAYRYKR</sequence>
<comment type="caution">
    <text evidence="3">The sequence shown here is derived from an EMBL/GenBank/DDBJ whole genome shotgun (WGS) entry which is preliminary data.</text>
</comment>
<feature type="compositionally biased region" description="Polar residues" evidence="1">
    <location>
        <begin position="165"/>
        <end position="175"/>
    </location>
</feature>
<feature type="chain" id="PRO_5015571500" evidence="2">
    <location>
        <begin position="21"/>
        <end position="221"/>
    </location>
</feature>
<reference evidence="3 4" key="1">
    <citation type="submission" date="2018-01" db="EMBL/GenBank/DDBJ databases">
        <title>Harnessing the power of phylogenomics to disentangle the directionality and signatures of interkingdom host jumping in the parasitic fungal genus Tolypocladium.</title>
        <authorList>
            <person name="Quandt C.A."/>
            <person name="Patterson W."/>
            <person name="Spatafora J.W."/>
        </authorList>
    </citation>
    <scope>NUCLEOTIDE SEQUENCE [LARGE SCALE GENOMIC DNA]</scope>
    <source>
        <strain evidence="3 4">NRBC 100945</strain>
    </source>
</reference>
<gene>
    <name evidence="3" type="ORF">TPAR_08012</name>
</gene>
<evidence type="ECO:0000313" key="3">
    <source>
        <dbReference type="EMBL" id="POR31781.1"/>
    </source>
</evidence>
<dbReference type="EMBL" id="PKSG01000992">
    <property type="protein sequence ID" value="POR31781.1"/>
    <property type="molecule type" value="Genomic_DNA"/>
</dbReference>
<organism evidence="3 4">
    <name type="scientific">Tolypocladium paradoxum</name>
    <dbReference type="NCBI Taxonomy" id="94208"/>
    <lineage>
        <taxon>Eukaryota</taxon>
        <taxon>Fungi</taxon>
        <taxon>Dikarya</taxon>
        <taxon>Ascomycota</taxon>
        <taxon>Pezizomycotina</taxon>
        <taxon>Sordariomycetes</taxon>
        <taxon>Hypocreomycetidae</taxon>
        <taxon>Hypocreales</taxon>
        <taxon>Ophiocordycipitaceae</taxon>
        <taxon>Tolypocladium</taxon>
    </lineage>
</organism>
<keyword evidence="4" id="KW-1185">Reference proteome</keyword>
<dbReference type="STRING" id="94208.A0A2S4KNN5"/>
<evidence type="ECO:0000256" key="1">
    <source>
        <dbReference type="SAM" id="MobiDB-lite"/>
    </source>
</evidence>
<proteinExistence type="predicted"/>
<feature type="region of interest" description="Disordered" evidence="1">
    <location>
        <begin position="30"/>
        <end position="61"/>
    </location>
</feature>